<dbReference type="Proteomes" id="UP001172386">
    <property type="component" value="Unassembled WGS sequence"/>
</dbReference>
<sequence>MGQIYKLVLAVPNGFFIFFNPPVFGWYLSSTAVVLIASWSLHNVIAWMKNKPFLTRTASRIYIGTVMLVQAYWVIEVYANFTYFNNINDHLFVSTRPWEALFRYGPLLSSVQNASKLTLSQSSDPWWIFTTINLLWNIKHRYSFGFIELIRVSPRFCILLLSMCFSVGFIIIDILSVISVLKTGSINPFWKFSFVFKCFTDTIVLDDFKTALDRLWKHKRDQMNCSALVSLEDGPIFEQLELGKQVELQKPL</sequence>
<dbReference type="EMBL" id="JAPDRQ010000038">
    <property type="protein sequence ID" value="KAJ9659598.1"/>
    <property type="molecule type" value="Genomic_DNA"/>
</dbReference>
<protein>
    <submittedName>
        <fullName evidence="1">Uncharacterized protein</fullName>
    </submittedName>
</protein>
<evidence type="ECO:0000313" key="2">
    <source>
        <dbReference type="Proteomes" id="UP001172386"/>
    </source>
</evidence>
<gene>
    <name evidence="1" type="ORF">H2198_003011</name>
</gene>
<proteinExistence type="predicted"/>
<keyword evidence="2" id="KW-1185">Reference proteome</keyword>
<evidence type="ECO:0000313" key="1">
    <source>
        <dbReference type="EMBL" id="KAJ9659598.1"/>
    </source>
</evidence>
<comment type="caution">
    <text evidence="1">The sequence shown here is derived from an EMBL/GenBank/DDBJ whole genome shotgun (WGS) entry which is preliminary data.</text>
</comment>
<organism evidence="1 2">
    <name type="scientific">Neophaeococcomyces mojaviensis</name>
    <dbReference type="NCBI Taxonomy" id="3383035"/>
    <lineage>
        <taxon>Eukaryota</taxon>
        <taxon>Fungi</taxon>
        <taxon>Dikarya</taxon>
        <taxon>Ascomycota</taxon>
        <taxon>Pezizomycotina</taxon>
        <taxon>Eurotiomycetes</taxon>
        <taxon>Chaetothyriomycetidae</taxon>
        <taxon>Chaetothyriales</taxon>
        <taxon>Chaetothyriales incertae sedis</taxon>
        <taxon>Neophaeococcomyces</taxon>
    </lineage>
</organism>
<reference evidence="1" key="1">
    <citation type="submission" date="2022-10" db="EMBL/GenBank/DDBJ databases">
        <title>Culturing micro-colonial fungi from biological soil crusts in the Mojave desert and describing Neophaeococcomyces mojavensis, and introducing the new genera and species Taxawa tesnikishii.</title>
        <authorList>
            <person name="Kurbessoian T."/>
            <person name="Stajich J.E."/>
        </authorList>
    </citation>
    <scope>NUCLEOTIDE SEQUENCE</scope>
    <source>
        <strain evidence="1">JES_112</strain>
    </source>
</reference>
<name>A0ACC3ACG0_9EURO</name>
<accession>A0ACC3ACG0</accession>